<dbReference type="Gene3D" id="3.40.250.10">
    <property type="entry name" value="Rhodanese-like domain"/>
    <property type="match status" value="2"/>
</dbReference>
<dbReference type="PROSITE" id="PS50206">
    <property type="entry name" value="RHODANESE_3"/>
    <property type="match status" value="2"/>
</dbReference>
<keyword evidence="2" id="KW-0677">Repeat</keyword>
<sequence>MKNFITPQELANIQKDVVILDVRDDKAYATGHIEGAFAINLAGDLSGPVEEHGGRHPLPNMVEFAKKMERFGITKDTPVVICDSWIFLAGRLWWMLKYIGLDVVKVLEGGIERWVKEGHTLTTDSTELPTETSQVDYRLQPHMLMSRAEVLAASENGDHIIVDARASERYDGSVIDTMDGMTGHIPTAVNYYWENCYTANGLKSEAELKEMFKDLKTTKTPIVTYCGSGITACLAMLAMSEIGIESALYVGSSSDWVTYENFPIKTGCEFVKA</sequence>
<keyword evidence="1 4" id="KW-0808">Transferase</keyword>
<organism evidence="4">
    <name type="scientific">Veillonella ratti</name>
    <dbReference type="NCBI Taxonomy" id="103892"/>
    <lineage>
        <taxon>Bacteria</taxon>
        <taxon>Bacillati</taxon>
        <taxon>Bacillota</taxon>
        <taxon>Negativicutes</taxon>
        <taxon>Veillonellales</taxon>
        <taxon>Veillonellaceae</taxon>
        <taxon>Veillonella</taxon>
    </lineage>
</organism>
<gene>
    <name evidence="4" type="primary">sseA</name>
    <name evidence="4" type="ORF">VRLFYP33_00230</name>
</gene>
<proteinExistence type="predicted"/>
<dbReference type="PANTHER" id="PTHR11364:SF27">
    <property type="entry name" value="SULFURTRANSFERASE"/>
    <property type="match status" value="1"/>
</dbReference>
<dbReference type="SUPFAM" id="SSF52821">
    <property type="entry name" value="Rhodanese/Cell cycle control phosphatase"/>
    <property type="match status" value="2"/>
</dbReference>
<accession>A0A6N3EX02</accession>
<evidence type="ECO:0000259" key="3">
    <source>
        <dbReference type="PROSITE" id="PS50206"/>
    </source>
</evidence>
<dbReference type="PANTHER" id="PTHR11364">
    <property type="entry name" value="THIOSULFATE SULFERTANSFERASE"/>
    <property type="match status" value="1"/>
</dbReference>
<evidence type="ECO:0000256" key="2">
    <source>
        <dbReference type="ARBA" id="ARBA00022737"/>
    </source>
</evidence>
<dbReference type="RefSeq" id="WP_156705587.1">
    <property type="nucleotide sequence ID" value="NZ_CACRUX010000083.1"/>
</dbReference>
<name>A0A6N3EX02_9FIRM</name>
<dbReference type="EMBL" id="CACRUX010000083">
    <property type="protein sequence ID" value="VYU43801.1"/>
    <property type="molecule type" value="Genomic_DNA"/>
</dbReference>
<dbReference type="InterPro" id="IPR036873">
    <property type="entry name" value="Rhodanese-like_dom_sf"/>
</dbReference>
<dbReference type="CDD" id="cd01448">
    <property type="entry name" value="TST_Repeat_1"/>
    <property type="match status" value="1"/>
</dbReference>
<evidence type="ECO:0000256" key="1">
    <source>
        <dbReference type="ARBA" id="ARBA00022679"/>
    </source>
</evidence>
<feature type="domain" description="Rhodanese" evidence="3">
    <location>
        <begin position="13"/>
        <end position="123"/>
    </location>
</feature>
<dbReference type="SMART" id="SM00450">
    <property type="entry name" value="RHOD"/>
    <property type="match status" value="2"/>
</dbReference>
<evidence type="ECO:0000313" key="4">
    <source>
        <dbReference type="EMBL" id="VYU43801.1"/>
    </source>
</evidence>
<feature type="domain" description="Rhodanese" evidence="3">
    <location>
        <begin position="155"/>
        <end position="258"/>
    </location>
</feature>
<dbReference type="AlphaFoldDB" id="A0A6N3EX02"/>
<protein>
    <submittedName>
        <fullName evidence="4">3-mercaptopyruvate sulfurtransferase</fullName>
        <ecNumber evidence="4">2.8.1.2</ecNumber>
    </submittedName>
</protein>
<dbReference type="GO" id="GO:0016784">
    <property type="term" value="F:3-mercaptopyruvate sulfurtransferase activity"/>
    <property type="evidence" value="ECO:0007669"/>
    <property type="project" value="UniProtKB-EC"/>
</dbReference>
<keyword evidence="4" id="KW-0670">Pyruvate</keyword>
<dbReference type="GO" id="GO:0004792">
    <property type="term" value="F:thiosulfate-cyanide sulfurtransferase activity"/>
    <property type="evidence" value="ECO:0007669"/>
    <property type="project" value="TreeGrafter"/>
</dbReference>
<dbReference type="Pfam" id="PF00581">
    <property type="entry name" value="Rhodanese"/>
    <property type="match status" value="2"/>
</dbReference>
<dbReference type="EC" id="2.8.1.2" evidence="4"/>
<dbReference type="InterPro" id="IPR001763">
    <property type="entry name" value="Rhodanese-like_dom"/>
</dbReference>
<reference evidence="4" key="1">
    <citation type="submission" date="2019-11" db="EMBL/GenBank/DDBJ databases">
        <authorList>
            <person name="Feng L."/>
        </authorList>
    </citation>
    <scope>NUCLEOTIDE SEQUENCE</scope>
    <source>
        <strain evidence="4">VrattiLFYP33</strain>
    </source>
</reference>
<dbReference type="CDD" id="cd01449">
    <property type="entry name" value="TST_Repeat_2"/>
    <property type="match status" value="1"/>
</dbReference>
<dbReference type="InterPro" id="IPR045078">
    <property type="entry name" value="TST/MPST-like"/>
</dbReference>